<feature type="domain" description="DUF6533" evidence="3">
    <location>
        <begin position="13"/>
        <end position="62"/>
    </location>
</feature>
<keyword evidence="5" id="KW-1185">Reference proteome</keyword>
<name>A0AAW0DNG3_9AGAR</name>
<sequence>MAAGTTTAQLASYLRVSAYAIAFFDYLQTLPAEARLYRRQKGPFRLSVACILFIIVRYVGLLSIILGNTGFFHEFSPAACQRYFWLTPVFKLVLYMASQAILALRTYAVSRKSQVVLYILIVTYVACSVPEFISTFWKRVPFHNNGTCTSGNPPGIKIASLYYVGGLVYDVITMVLTSVYIFKFTSSSRTSLSQLMRMMLEDGIMYFIALCALNIINIIFFQSPNTALQPAASTLGMATTTIFSGRFVLNLSEHMRDGVSGDQTHSSRTPAHNTRGNAGGGSNVEDTGIVVRVMKNVITMNDMGQDDDAESRTKGSAGQWSGDEMA</sequence>
<dbReference type="Proteomes" id="UP001362999">
    <property type="component" value="Unassembled WGS sequence"/>
</dbReference>
<keyword evidence="2" id="KW-0472">Membrane</keyword>
<feature type="transmembrane region" description="Helical" evidence="2">
    <location>
        <begin position="116"/>
        <end position="137"/>
    </location>
</feature>
<feature type="region of interest" description="Disordered" evidence="1">
    <location>
        <begin position="301"/>
        <end position="326"/>
    </location>
</feature>
<comment type="caution">
    <text evidence="4">The sequence shown here is derived from an EMBL/GenBank/DDBJ whole genome shotgun (WGS) entry which is preliminary data.</text>
</comment>
<feature type="transmembrane region" description="Helical" evidence="2">
    <location>
        <begin position="203"/>
        <end position="221"/>
    </location>
</feature>
<feature type="region of interest" description="Disordered" evidence="1">
    <location>
        <begin position="258"/>
        <end position="283"/>
    </location>
</feature>
<dbReference type="InterPro" id="IPR045340">
    <property type="entry name" value="DUF6533"/>
</dbReference>
<organism evidence="4 5">
    <name type="scientific">Favolaschia claudopus</name>
    <dbReference type="NCBI Taxonomy" id="2862362"/>
    <lineage>
        <taxon>Eukaryota</taxon>
        <taxon>Fungi</taxon>
        <taxon>Dikarya</taxon>
        <taxon>Basidiomycota</taxon>
        <taxon>Agaricomycotina</taxon>
        <taxon>Agaricomycetes</taxon>
        <taxon>Agaricomycetidae</taxon>
        <taxon>Agaricales</taxon>
        <taxon>Marasmiineae</taxon>
        <taxon>Mycenaceae</taxon>
        <taxon>Favolaschia</taxon>
    </lineage>
</organism>
<feature type="transmembrane region" description="Helical" evidence="2">
    <location>
        <begin position="46"/>
        <end position="71"/>
    </location>
</feature>
<dbReference type="Pfam" id="PF20151">
    <property type="entry name" value="DUF6533"/>
    <property type="match status" value="1"/>
</dbReference>
<evidence type="ECO:0000256" key="1">
    <source>
        <dbReference type="SAM" id="MobiDB-lite"/>
    </source>
</evidence>
<dbReference type="EMBL" id="JAWWNJ010000006">
    <property type="protein sequence ID" value="KAK7054001.1"/>
    <property type="molecule type" value="Genomic_DNA"/>
</dbReference>
<evidence type="ECO:0000259" key="3">
    <source>
        <dbReference type="Pfam" id="PF20151"/>
    </source>
</evidence>
<feature type="transmembrane region" description="Helical" evidence="2">
    <location>
        <begin position="83"/>
        <end position="104"/>
    </location>
</feature>
<keyword evidence="2" id="KW-0812">Transmembrane</keyword>
<feature type="transmembrane region" description="Helical" evidence="2">
    <location>
        <begin position="227"/>
        <end position="249"/>
    </location>
</feature>
<feature type="transmembrane region" description="Helical" evidence="2">
    <location>
        <begin position="161"/>
        <end position="182"/>
    </location>
</feature>
<evidence type="ECO:0000313" key="5">
    <source>
        <dbReference type="Proteomes" id="UP001362999"/>
    </source>
</evidence>
<accession>A0AAW0DNG3</accession>
<evidence type="ECO:0000256" key="2">
    <source>
        <dbReference type="SAM" id="Phobius"/>
    </source>
</evidence>
<feature type="compositionally biased region" description="Polar residues" evidence="1">
    <location>
        <begin position="261"/>
        <end position="276"/>
    </location>
</feature>
<evidence type="ECO:0000313" key="4">
    <source>
        <dbReference type="EMBL" id="KAK7054001.1"/>
    </source>
</evidence>
<protein>
    <recommendedName>
        <fullName evidence="3">DUF6533 domain-containing protein</fullName>
    </recommendedName>
</protein>
<proteinExistence type="predicted"/>
<reference evidence="4 5" key="1">
    <citation type="journal article" date="2024" name="J Genomics">
        <title>Draft genome sequencing and assembly of Favolaschia claudopus CIRM-BRFM 2984 isolated from oak limbs.</title>
        <authorList>
            <person name="Navarro D."/>
            <person name="Drula E."/>
            <person name="Chaduli D."/>
            <person name="Cazenave R."/>
            <person name="Ahrendt S."/>
            <person name="Wang J."/>
            <person name="Lipzen A."/>
            <person name="Daum C."/>
            <person name="Barry K."/>
            <person name="Grigoriev I.V."/>
            <person name="Favel A."/>
            <person name="Rosso M.N."/>
            <person name="Martin F."/>
        </authorList>
    </citation>
    <scope>NUCLEOTIDE SEQUENCE [LARGE SCALE GENOMIC DNA]</scope>
    <source>
        <strain evidence="4 5">CIRM-BRFM 2984</strain>
    </source>
</reference>
<keyword evidence="2" id="KW-1133">Transmembrane helix</keyword>
<gene>
    <name evidence="4" type="ORF">R3P38DRAFT_1475302</name>
</gene>
<dbReference type="AlphaFoldDB" id="A0AAW0DNG3"/>